<feature type="domain" description="HAMP" evidence="7">
    <location>
        <begin position="309"/>
        <end position="361"/>
    </location>
</feature>
<dbReference type="Pfam" id="PF06580">
    <property type="entry name" value="His_kinase"/>
    <property type="match status" value="1"/>
</dbReference>
<keyword evidence="3" id="KW-0597">Phosphoprotein</keyword>
<keyword evidence="6" id="KW-1133">Transmembrane helix</keyword>
<organism evidence="8 9">
    <name type="scientific">Cohnella hongkongensis</name>
    <dbReference type="NCBI Taxonomy" id="178337"/>
    <lineage>
        <taxon>Bacteria</taxon>
        <taxon>Bacillati</taxon>
        <taxon>Bacillota</taxon>
        <taxon>Bacilli</taxon>
        <taxon>Bacillales</taxon>
        <taxon>Paenibacillaceae</taxon>
        <taxon>Cohnella</taxon>
    </lineage>
</organism>
<dbReference type="SUPFAM" id="SSF55874">
    <property type="entry name" value="ATPase domain of HSP90 chaperone/DNA topoisomerase II/histidine kinase"/>
    <property type="match status" value="1"/>
</dbReference>
<dbReference type="InterPro" id="IPR003660">
    <property type="entry name" value="HAMP_dom"/>
</dbReference>
<evidence type="ECO:0000259" key="7">
    <source>
        <dbReference type="PROSITE" id="PS50885"/>
    </source>
</evidence>
<keyword evidence="4 8" id="KW-0808">Transferase</keyword>
<reference evidence="9" key="1">
    <citation type="journal article" date="2019" name="Int. J. Syst. Evol. Microbiol.">
        <title>The Global Catalogue of Microorganisms (GCM) 10K type strain sequencing project: providing services to taxonomists for standard genome sequencing and annotation.</title>
        <authorList>
            <consortium name="The Broad Institute Genomics Platform"/>
            <consortium name="The Broad Institute Genome Sequencing Center for Infectious Disease"/>
            <person name="Wu L."/>
            <person name="Ma J."/>
        </authorList>
    </citation>
    <scope>NUCLEOTIDE SEQUENCE [LARGE SCALE GENOMIC DNA]</scope>
    <source>
        <strain evidence="9">CCUG 49571</strain>
    </source>
</reference>
<dbReference type="Gene3D" id="6.10.340.10">
    <property type="match status" value="1"/>
</dbReference>
<evidence type="ECO:0000256" key="1">
    <source>
        <dbReference type="ARBA" id="ARBA00004651"/>
    </source>
</evidence>
<dbReference type="InterPro" id="IPR010559">
    <property type="entry name" value="Sig_transdc_His_kin_internal"/>
</dbReference>
<dbReference type="SUPFAM" id="SSF158472">
    <property type="entry name" value="HAMP domain-like"/>
    <property type="match status" value="1"/>
</dbReference>
<dbReference type="RefSeq" id="WP_378097424.1">
    <property type="nucleotide sequence ID" value="NZ_JBHSEP010000010.1"/>
</dbReference>
<feature type="transmembrane region" description="Helical" evidence="6">
    <location>
        <begin position="291"/>
        <end position="311"/>
    </location>
</feature>
<sequence length="592" mass="66485">MPLGSLFRSIYTKMVVTLLVAVLPFYLIVLQINRSDATGVRDGVAESVRSQAHYYLSSLEAELSQVIKFQQQLSASTELDTLSNASEIMTNEEKRQAVLAIQRQLIQLKSMSQYIADTSAYLPDLGTVITANQTYRDITASERESLERFVRPSAAAVIEEKGRLYICYSNSYLFGVAIPSFVLTIELDRERLAAAMDRFKYNGVGIAALLGSEDGWRIASDGSGEERESLLRAADAAGGAGPTGVETLRTAQGDYLHYSERSAFLGATFAVLVPEKEVLGKLKANRDRIRYVSLVSLLIIAVVSYVVYRLVHHPLRKLIVAFRQVGNGNFAVSIERSSKDEFAYLYRHFNQTIRKLQELVYEVYEQKYRTQTAELKQLQSQINPHFLYNSFFTIYRMAKFGENDNVAQFSKYLGEYYRFITRDGAEEVTVRDEFVHARTYTDIQLFRFHDRISVRFADVPEELARMSVPRLTLQPVIENAFVHALEKRAEGGLLEVAFFLSEEEAVIAVEDNGTGLGDAALEALRRKLQTAGQSGETTGLGNVHRRLRLRFGEKAGLRLSRGALGGLRVEVVFPPPKPANPPFRKATDSCDR</sequence>
<feature type="transmembrane region" description="Helical" evidence="6">
    <location>
        <begin position="6"/>
        <end position="29"/>
    </location>
</feature>
<keyword evidence="8" id="KW-0418">Kinase</keyword>
<protein>
    <submittedName>
        <fullName evidence="8">Sensor histidine kinase</fullName>
        <ecNumber evidence="8">2.7.13.3</ecNumber>
    </submittedName>
</protein>
<dbReference type="CDD" id="cd06225">
    <property type="entry name" value="HAMP"/>
    <property type="match status" value="1"/>
</dbReference>
<dbReference type="InterPro" id="IPR036890">
    <property type="entry name" value="HATPase_C_sf"/>
</dbReference>
<dbReference type="Proteomes" id="UP001596028">
    <property type="component" value="Unassembled WGS sequence"/>
</dbReference>
<comment type="subcellular location">
    <subcellularLocation>
        <location evidence="1">Cell membrane</location>
        <topology evidence="1">Multi-pass membrane protein</topology>
    </subcellularLocation>
</comment>
<dbReference type="GO" id="GO:0004673">
    <property type="term" value="F:protein histidine kinase activity"/>
    <property type="evidence" value="ECO:0007669"/>
    <property type="project" value="UniProtKB-EC"/>
</dbReference>
<proteinExistence type="predicted"/>
<keyword evidence="9" id="KW-1185">Reference proteome</keyword>
<evidence type="ECO:0000256" key="6">
    <source>
        <dbReference type="SAM" id="Phobius"/>
    </source>
</evidence>
<dbReference type="Pfam" id="PF00672">
    <property type="entry name" value="HAMP"/>
    <property type="match status" value="1"/>
</dbReference>
<evidence type="ECO:0000313" key="9">
    <source>
        <dbReference type="Proteomes" id="UP001596028"/>
    </source>
</evidence>
<evidence type="ECO:0000313" key="8">
    <source>
        <dbReference type="EMBL" id="MFC4599503.1"/>
    </source>
</evidence>
<dbReference type="EC" id="2.7.13.3" evidence="8"/>
<accession>A0ABV9FE78</accession>
<dbReference type="EMBL" id="JBHSEP010000010">
    <property type="protein sequence ID" value="MFC4599503.1"/>
    <property type="molecule type" value="Genomic_DNA"/>
</dbReference>
<dbReference type="PROSITE" id="PS50885">
    <property type="entry name" value="HAMP"/>
    <property type="match status" value="1"/>
</dbReference>
<evidence type="ECO:0000256" key="2">
    <source>
        <dbReference type="ARBA" id="ARBA00022475"/>
    </source>
</evidence>
<dbReference type="PANTHER" id="PTHR34220">
    <property type="entry name" value="SENSOR HISTIDINE KINASE YPDA"/>
    <property type="match status" value="1"/>
</dbReference>
<keyword evidence="2" id="KW-1003">Cell membrane</keyword>
<evidence type="ECO:0000256" key="5">
    <source>
        <dbReference type="ARBA" id="ARBA00023136"/>
    </source>
</evidence>
<gene>
    <name evidence="8" type="ORF">ACFO3S_14730</name>
</gene>
<comment type="caution">
    <text evidence="8">The sequence shown here is derived from an EMBL/GenBank/DDBJ whole genome shotgun (WGS) entry which is preliminary data.</text>
</comment>
<dbReference type="InterPro" id="IPR050640">
    <property type="entry name" value="Bact_2-comp_sensor_kinase"/>
</dbReference>
<dbReference type="PANTHER" id="PTHR34220:SF7">
    <property type="entry name" value="SENSOR HISTIDINE KINASE YPDA"/>
    <property type="match status" value="1"/>
</dbReference>
<name>A0ABV9FE78_9BACL</name>
<evidence type="ECO:0000256" key="3">
    <source>
        <dbReference type="ARBA" id="ARBA00022553"/>
    </source>
</evidence>
<dbReference type="SMART" id="SM00304">
    <property type="entry name" value="HAMP"/>
    <property type="match status" value="1"/>
</dbReference>
<keyword evidence="5 6" id="KW-0472">Membrane</keyword>
<dbReference type="Gene3D" id="3.30.565.10">
    <property type="entry name" value="Histidine kinase-like ATPase, C-terminal domain"/>
    <property type="match status" value="1"/>
</dbReference>
<keyword evidence="6" id="KW-0812">Transmembrane</keyword>
<evidence type="ECO:0000256" key="4">
    <source>
        <dbReference type="ARBA" id="ARBA00022679"/>
    </source>
</evidence>